<evidence type="ECO:0000313" key="10">
    <source>
        <dbReference type="WBParaSite" id="GPLIN_000100800"/>
    </source>
</evidence>
<dbReference type="Proteomes" id="UP000050741">
    <property type="component" value="Unassembled WGS sequence"/>
</dbReference>
<protein>
    <submittedName>
        <fullName evidence="10">TPR_REGION domain-containing protein</fullName>
    </submittedName>
</protein>
<evidence type="ECO:0000256" key="6">
    <source>
        <dbReference type="ARBA" id="ARBA00023004"/>
    </source>
</evidence>
<feature type="domain" description="Prolyl 4-hydroxylase alpha subunit" evidence="8">
    <location>
        <begin position="346"/>
        <end position="483"/>
    </location>
</feature>
<evidence type="ECO:0000256" key="3">
    <source>
        <dbReference type="ARBA" id="ARBA00022896"/>
    </source>
</evidence>
<dbReference type="GO" id="GO:0031418">
    <property type="term" value="F:L-ascorbic acid binding"/>
    <property type="evidence" value="ECO:0007669"/>
    <property type="project" value="UniProtKB-KW"/>
</dbReference>
<evidence type="ECO:0000256" key="1">
    <source>
        <dbReference type="ARBA" id="ARBA00001961"/>
    </source>
</evidence>
<evidence type="ECO:0000313" key="9">
    <source>
        <dbReference type="Proteomes" id="UP000050741"/>
    </source>
</evidence>
<evidence type="ECO:0000256" key="5">
    <source>
        <dbReference type="ARBA" id="ARBA00023002"/>
    </source>
</evidence>
<dbReference type="InterPro" id="IPR013547">
    <property type="entry name" value="P4H_N"/>
</dbReference>
<dbReference type="InterPro" id="IPR006620">
    <property type="entry name" value="Pro_4_hyd_alph"/>
</dbReference>
<keyword evidence="4" id="KW-0223">Dioxygenase</keyword>
<sequence>MQMNASDTVAVLFLPLLLLLLNVSVQIAFADVFTAMVDLENLLASEAATTSDLIEQYIEAERTRLDELSEFAEQYAKSLMDPQNRHHLSGHGKMNESSVMNPVNAYLLIKRLTRDWQHIKQLMNANQGDQFVKNITGVRVENAVKYPDEEDLDGAALGLLRLQDTYKLKTADLANGFVDGESVGNGLSAHDCFEIGRAAYNQKDYYYTLEWMQEALDRRPPVELEAEIQEFLAYALYQQGNQKRALIATKRLVSLAPDHPRAAGNVKWYEERMTAEELASLELLPEMHNERVRHADIPERDAFERLCRGEFEMPPANASKLYCYLKRDKPFLQLAPHKVEIVHYEPLVVVFRNVISDSEIAIVKQLATPRLRRATVQNAKTGELEFASYRISKSAWLKGEEHTVIERINRRIHEMTNLDLESAEELQVANYGIGGHYDPHFDFARRGEKSPYKGRGNRIATVLFYAACPVLTGVKWVSNKWIHERGQEFIRPCPLKQGANEQFVGDTRPF</sequence>
<dbReference type="SMART" id="SM00702">
    <property type="entry name" value="P4Hc"/>
    <property type="match status" value="1"/>
</dbReference>
<keyword evidence="2" id="KW-0479">Metal-binding</keyword>
<feature type="signal peptide" evidence="7">
    <location>
        <begin position="1"/>
        <end position="30"/>
    </location>
</feature>
<dbReference type="InterPro" id="IPR011990">
    <property type="entry name" value="TPR-like_helical_dom_sf"/>
</dbReference>
<dbReference type="Pfam" id="PF23558">
    <property type="entry name" value="TPR_P4H"/>
    <property type="match status" value="1"/>
</dbReference>
<dbReference type="GO" id="GO:0005506">
    <property type="term" value="F:iron ion binding"/>
    <property type="evidence" value="ECO:0007669"/>
    <property type="project" value="InterPro"/>
</dbReference>
<keyword evidence="7" id="KW-0732">Signal</keyword>
<keyword evidence="5" id="KW-0560">Oxidoreductase</keyword>
<dbReference type="Gene3D" id="1.25.40.10">
    <property type="entry name" value="Tetratricopeptide repeat domain"/>
    <property type="match status" value="1"/>
</dbReference>
<reference evidence="10" key="2">
    <citation type="submission" date="2016-06" db="UniProtKB">
        <authorList>
            <consortium name="WormBaseParasite"/>
        </authorList>
    </citation>
    <scope>IDENTIFICATION</scope>
</reference>
<keyword evidence="6" id="KW-0408">Iron</keyword>
<dbReference type="InterPro" id="IPR045054">
    <property type="entry name" value="P4HA-like"/>
</dbReference>
<dbReference type="GO" id="GO:0005783">
    <property type="term" value="C:endoplasmic reticulum"/>
    <property type="evidence" value="ECO:0007669"/>
    <property type="project" value="InterPro"/>
</dbReference>
<reference evidence="9" key="1">
    <citation type="submission" date="2014-05" db="EMBL/GenBank/DDBJ databases">
        <title>The genome and life-stage specific transcriptomes of Globodera pallida elucidate key aspects of plant parasitism by a cyst nematode.</title>
        <authorList>
            <person name="Cotton J.A."/>
            <person name="Lilley C.J."/>
            <person name="Jones L.M."/>
            <person name="Kikuchi T."/>
            <person name="Reid A.J."/>
            <person name="Thorpe P."/>
            <person name="Tsai I.J."/>
            <person name="Beasley H."/>
            <person name="Blok V."/>
            <person name="Cock P.J.A."/>
            <person name="Van den Akker S.E."/>
            <person name="Holroyd N."/>
            <person name="Hunt M."/>
            <person name="Mantelin S."/>
            <person name="Naghra H."/>
            <person name="Pain A."/>
            <person name="Palomares-Rius J.E."/>
            <person name="Zarowiecki M."/>
            <person name="Berriman M."/>
            <person name="Jones J.T."/>
            <person name="Urwin P.E."/>
        </authorList>
    </citation>
    <scope>NUCLEOTIDE SEQUENCE [LARGE SCALE GENOMIC DNA]</scope>
    <source>
        <strain evidence="9">Lindley</strain>
    </source>
</reference>
<dbReference type="FunFam" id="1.25.40.10:FF:000006">
    <property type="entry name" value="Prolyl 4-hydroxylase subunit alpha 2"/>
    <property type="match status" value="1"/>
</dbReference>
<dbReference type="FunFam" id="2.60.120.620:FF:000046">
    <property type="entry name" value="Predicted protein"/>
    <property type="match status" value="1"/>
</dbReference>
<accession>A0A183BK78</accession>
<keyword evidence="3" id="KW-0847">Vitamin C</keyword>
<evidence type="ECO:0000256" key="2">
    <source>
        <dbReference type="ARBA" id="ARBA00022723"/>
    </source>
</evidence>
<dbReference type="Gene3D" id="6.10.140.1460">
    <property type="match status" value="1"/>
</dbReference>
<dbReference type="InterPro" id="IPR059068">
    <property type="entry name" value="TPR_P4H"/>
</dbReference>
<comment type="cofactor">
    <cofactor evidence="1">
        <name>L-ascorbate</name>
        <dbReference type="ChEBI" id="CHEBI:38290"/>
    </cofactor>
</comment>
<proteinExistence type="predicted"/>
<evidence type="ECO:0000256" key="7">
    <source>
        <dbReference type="SAM" id="SignalP"/>
    </source>
</evidence>
<organism evidence="9 10">
    <name type="scientific">Globodera pallida</name>
    <name type="common">Potato cyst nematode worm</name>
    <name type="synonym">Heterodera pallida</name>
    <dbReference type="NCBI Taxonomy" id="36090"/>
    <lineage>
        <taxon>Eukaryota</taxon>
        <taxon>Metazoa</taxon>
        <taxon>Ecdysozoa</taxon>
        <taxon>Nematoda</taxon>
        <taxon>Chromadorea</taxon>
        <taxon>Rhabditida</taxon>
        <taxon>Tylenchina</taxon>
        <taxon>Tylenchomorpha</taxon>
        <taxon>Tylenchoidea</taxon>
        <taxon>Heteroderidae</taxon>
        <taxon>Heteroderinae</taxon>
        <taxon>Globodera</taxon>
    </lineage>
</organism>
<name>A0A183BK78_GLOPA</name>
<keyword evidence="9" id="KW-1185">Reference proteome</keyword>
<dbReference type="SUPFAM" id="SSF48452">
    <property type="entry name" value="TPR-like"/>
    <property type="match status" value="1"/>
</dbReference>
<dbReference type="Gene3D" id="2.60.120.620">
    <property type="entry name" value="q2cbj1_9rhob like domain"/>
    <property type="match status" value="1"/>
</dbReference>
<dbReference type="PANTHER" id="PTHR10869">
    <property type="entry name" value="PROLYL 4-HYDROXYLASE ALPHA SUBUNIT"/>
    <property type="match status" value="1"/>
</dbReference>
<feature type="chain" id="PRO_5008146292" evidence="7">
    <location>
        <begin position="31"/>
        <end position="510"/>
    </location>
</feature>
<dbReference type="WBParaSite" id="GPLIN_000100800">
    <property type="protein sequence ID" value="GPLIN_000100800"/>
    <property type="gene ID" value="GPLIN_000100800"/>
</dbReference>
<dbReference type="GO" id="GO:0004656">
    <property type="term" value="F:procollagen-proline 4-dioxygenase activity"/>
    <property type="evidence" value="ECO:0007669"/>
    <property type="project" value="InterPro"/>
</dbReference>
<dbReference type="PANTHER" id="PTHR10869:SF244">
    <property type="entry name" value="PROLYL 4-HYDROXYLASE SUBUNIT ALPHA-2"/>
    <property type="match status" value="1"/>
</dbReference>
<evidence type="ECO:0000259" key="8">
    <source>
        <dbReference type="SMART" id="SM00702"/>
    </source>
</evidence>
<evidence type="ECO:0000256" key="4">
    <source>
        <dbReference type="ARBA" id="ARBA00022964"/>
    </source>
</evidence>
<dbReference type="Pfam" id="PF08336">
    <property type="entry name" value="P4Ha_N"/>
    <property type="match status" value="1"/>
</dbReference>
<dbReference type="AlphaFoldDB" id="A0A183BK78"/>